<dbReference type="EMBL" id="JAHLQK010000002">
    <property type="protein sequence ID" value="MBU5675884.1"/>
    <property type="molecule type" value="Genomic_DNA"/>
</dbReference>
<dbReference type="InterPro" id="IPR002502">
    <property type="entry name" value="Amidase_domain"/>
</dbReference>
<accession>A0ABS6G0L4</accession>
<feature type="domain" description="Peptidoglycan recognition protein family" evidence="3">
    <location>
        <begin position="9"/>
        <end position="153"/>
    </location>
</feature>
<organism evidence="4 5">
    <name type="scientific">Alkaliphilus flagellatus</name>
    <dbReference type="NCBI Taxonomy" id="2841507"/>
    <lineage>
        <taxon>Bacteria</taxon>
        <taxon>Bacillati</taxon>
        <taxon>Bacillota</taxon>
        <taxon>Clostridia</taxon>
        <taxon>Peptostreptococcales</taxon>
        <taxon>Natronincolaceae</taxon>
        <taxon>Alkaliphilus</taxon>
    </lineage>
</organism>
<dbReference type="SMART" id="SM00644">
    <property type="entry name" value="Ami_2"/>
    <property type="match status" value="1"/>
</dbReference>
<dbReference type="SMART" id="SM00701">
    <property type="entry name" value="PGRP"/>
    <property type="match status" value="1"/>
</dbReference>
<evidence type="ECO:0000259" key="3">
    <source>
        <dbReference type="SMART" id="SM00701"/>
    </source>
</evidence>
<gene>
    <name evidence="4" type="ORF">KQI88_05600</name>
</gene>
<protein>
    <submittedName>
        <fullName evidence="4">Peptidoglycan recognition protein family protein</fullName>
    </submittedName>
</protein>
<evidence type="ECO:0000256" key="1">
    <source>
        <dbReference type="ARBA" id="ARBA00007553"/>
    </source>
</evidence>
<dbReference type="PANTHER" id="PTHR11022">
    <property type="entry name" value="PEPTIDOGLYCAN RECOGNITION PROTEIN"/>
    <property type="match status" value="1"/>
</dbReference>
<keyword evidence="5" id="KW-1185">Reference proteome</keyword>
<evidence type="ECO:0000313" key="5">
    <source>
        <dbReference type="Proteomes" id="UP000779508"/>
    </source>
</evidence>
<dbReference type="InterPro" id="IPR015510">
    <property type="entry name" value="PGRP"/>
</dbReference>
<dbReference type="Proteomes" id="UP000779508">
    <property type="component" value="Unassembled WGS sequence"/>
</dbReference>
<dbReference type="InterPro" id="IPR006619">
    <property type="entry name" value="PGRP_domain_met/bac"/>
</dbReference>
<dbReference type="Pfam" id="PF01510">
    <property type="entry name" value="Amidase_2"/>
    <property type="match status" value="1"/>
</dbReference>
<comment type="similarity">
    <text evidence="1">Belongs to the N-acetylmuramoyl-L-alanine amidase 2 family.</text>
</comment>
<sequence>MSMIVQPKPSMVSRSGWGATAVDLSKTNNLKNPAYIIVHHAGDANDAIVKAYPDEKAAMRRYQQIHIGQGWGDIGYHYCIGINGTILEGRTDTKEGIHAPGYNYRSIAVMLHGNYDIRSFTSTQQNKLIDILAWLCYKNNISPSNILGHKDVTATTCPGSGIYSKLSSIRGLVMDRVYPQPQQ</sequence>
<feature type="domain" description="N-acetylmuramoyl-L-alanine amidase" evidence="2">
    <location>
        <begin position="22"/>
        <end position="159"/>
    </location>
</feature>
<evidence type="ECO:0000259" key="2">
    <source>
        <dbReference type="SMART" id="SM00644"/>
    </source>
</evidence>
<comment type="caution">
    <text evidence="4">The sequence shown here is derived from an EMBL/GenBank/DDBJ whole genome shotgun (WGS) entry which is preliminary data.</text>
</comment>
<dbReference type="RefSeq" id="WP_216415376.1">
    <property type="nucleotide sequence ID" value="NZ_JAHLQK010000002.1"/>
</dbReference>
<dbReference type="PANTHER" id="PTHR11022:SF41">
    <property type="entry name" value="PEPTIDOGLYCAN-RECOGNITION PROTEIN LC-RELATED"/>
    <property type="match status" value="1"/>
</dbReference>
<reference evidence="4 5" key="1">
    <citation type="submission" date="2021-06" db="EMBL/GenBank/DDBJ databases">
        <authorList>
            <person name="Sun Q."/>
            <person name="Li D."/>
        </authorList>
    </citation>
    <scope>NUCLEOTIDE SEQUENCE [LARGE SCALE GENOMIC DNA]</scope>
    <source>
        <strain evidence="4 5">MSJ-5</strain>
    </source>
</reference>
<proteinExistence type="inferred from homology"/>
<dbReference type="CDD" id="cd06583">
    <property type="entry name" value="PGRP"/>
    <property type="match status" value="1"/>
</dbReference>
<name>A0ABS6G0L4_9FIRM</name>
<evidence type="ECO:0000313" key="4">
    <source>
        <dbReference type="EMBL" id="MBU5675884.1"/>
    </source>
</evidence>